<accession>A0ABN9SAL9</accession>
<evidence type="ECO:0000313" key="6">
    <source>
        <dbReference type="Proteomes" id="UP001189429"/>
    </source>
</evidence>
<gene>
    <name evidence="5" type="ORF">PCOR1329_LOCUS28084</name>
</gene>
<proteinExistence type="predicted"/>
<evidence type="ECO:0000256" key="3">
    <source>
        <dbReference type="ARBA" id="ARBA00023134"/>
    </source>
</evidence>
<keyword evidence="6" id="KW-1185">Reference proteome</keyword>
<evidence type="ECO:0000256" key="2">
    <source>
        <dbReference type="ARBA" id="ARBA00022917"/>
    </source>
</evidence>
<name>A0ABN9SAL9_9DINO</name>
<evidence type="ECO:0000256" key="1">
    <source>
        <dbReference type="ARBA" id="ARBA00022741"/>
    </source>
</evidence>
<dbReference type="InterPro" id="IPR009000">
    <property type="entry name" value="Transl_B-barrel_sf"/>
</dbReference>
<protein>
    <recommendedName>
        <fullName evidence="4">Elongation Factor G domain-containing protein</fullName>
    </recommendedName>
</protein>
<organism evidence="5 6">
    <name type="scientific">Prorocentrum cordatum</name>
    <dbReference type="NCBI Taxonomy" id="2364126"/>
    <lineage>
        <taxon>Eukaryota</taxon>
        <taxon>Sar</taxon>
        <taxon>Alveolata</taxon>
        <taxon>Dinophyceae</taxon>
        <taxon>Prorocentrales</taxon>
        <taxon>Prorocentraceae</taxon>
        <taxon>Prorocentrum</taxon>
    </lineage>
</organism>
<keyword evidence="2" id="KW-0648">Protein biosynthesis</keyword>
<feature type="domain" description="Elongation Factor G" evidence="4">
    <location>
        <begin position="245"/>
        <end position="304"/>
    </location>
</feature>
<keyword evidence="1" id="KW-0547">Nucleotide-binding</keyword>
<comment type="caution">
    <text evidence="5">The sequence shown here is derived from an EMBL/GenBank/DDBJ whole genome shotgun (WGS) entry which is preliminary data.</text>
</comment>
<reference evidence="5" key="1">
    <citation type="submission" date="2023-10" db="EMBL/GenBank/DDBJ databases">
        <authorList>
            <person name="Chen Y."/>
            <person name="Shah S."/>
            <person name="Dougan E. K."/>
            <person name="Thang M."/>
            <person name="Chan C."/>
        </authorList>
    </citation>
    <scope>NUCLEOTIDE SEQUENCE [LARGE SCALE GENOMIC DNA]</scope>
</reference>
<dbReference type="Proteomes" id="UP001189429">
    <property type="component" value="Unassembled WGS sequence"/>
</dbReference>
<keyword evidence="3" id="KW-0342">GTP-binding</keyword>
<dbReference type="SUPFAM" id="SSF52540">
    <property type="entry name" value="P-loop containing nucleoside triphosphate hydrolases"/>
    <property type="match status" value="1"/>
</dbReference>
<dbReference type="Pfam" id="PF14492">
    <property type="entry name" value="EFG_III"/>
    <property type="match status" value="1"/>
</dbReference>
<dbReference type="Gene3D" id="2.40.30.10">
    <property type="entry name" value="Translation factors"/>
    <property type="match status" value="1"/>
</dbReference>
<dbReference type="Gene3D" id="3.30.70.870">
    <property type="entry name" value="Elongation Factor G (Translational Gtpase), domain 3"/>
    <property type="match status" value="1"/>
</dbReference>
<dbReference type="InterPro" id="IPR041095">
    <property type="entry name" value="EFG_II"/>
</dbReference>
<dbReference type="InterPro" id="IPR027417">
    <property type="entry name" value="P-loop_NTPase"/>
</dbReference>
<evidence type="ECO:0000313" key="5">
    <source>
        <dbReference type="EMBL" id="CAK0828994.1"/>
    </source>
</evidence>
<sequence length="379" mass="39987">QDCHLAFGGGSDRPAEDLAAWCRELRDQQIESLAAVDDEMMEAFVEFDGDVPRVVIEGALQRAVAAGKVMPLVAGSAKTGIGIEALQEVVHEFIPPGDGKALVESLGVSLFGGVFFDTVPPFVGWAFAVRAPAHGGERHVEVRILDGTLSRGDEVKFAGSSHKEAFTIPKVLIHGARGELVECPTAGPGDLVVLPAPGWLDHKALGAHGLTLCDAHRPVGTSPAILPLGEAGAAAEAAGCSFALQLEGLDKKEQRRLLDALEALQREDDGLALRVSQCGEHVLSCTGPLHLELVRERLAEDFKIMQLRLGKPQVEYQATLKNPTKAKGSHVPTGKVKMRKGIIHHGGGGAPDAWVTVEIVPGARDSGVEVEVVGQGACQ</sequence>
<dbReference type="PANTHER" id="PTHR43261:SF1">
    <property type="entry name" value="RIBOSOME-RELEASING FACTOR 2, MITOCHONDRIAL"/>
    <property type="match status" value="1"/>
</dbReference>
<dbReference type="PANTHER" id="PTHR43261">
    <property type="entry name" value="TRANSLATION ELONGATION FACTOR G-RELATED"/>
    <property type="match status" value="1"/>
</dbReference>
<evidence type="ECO:0000259" key="4">
    <source>
        <dbReference type="Pfam" id="PF14492"/>
    </source>
</evidence>
<dbReference type="Gene3D" id="3.40.50.300">
    <property type="entry name" value="P-loop containing nucleotide triphosphate hydrolases"/>
    <property type="match status" value="1"/>
</dbReference>
<dbReference type="SUPFAM" id="SSF50447">
    <property type="entry name" value="Translation proteins"/>
    <property type="match status" value="1"/>
</dbReference>
<feature type="non-terminal residue" evidence="5">
    <location>
        <position position="1"/>
    </location>
</feature>
<dbReference type="SUPFAM" id="SSF54980">
    <property type="entry name" value="EF-G C-terminal domain-like"/>
    <property type="match status" value="1"/>
</dbReference>
<dbReference type="InterPro" id="IPR035647">
    <property type="entry name" value="EFG_III/V"/>
</dbReference>
<dbReference type="EMBL" id="CAUYUJ010010300">
    <property type="protein sequence ID" value="CAK0828994.1"/>
    <property type="molecule type" value="Genomic_DNA"/>
</dbReference>
<feature type="non-terminal residue" evidence="5">
    <location>
        <position position="379"/>
    </location>
</feature>